<dbReference type="RefSeq" id="WP_304449258.1">
    <property type="nucleotide sequence ID" value="NZ_JARRAH010000001.1"/>
</dbReference>
<proteinExistence type="predicted"/>
<dbReference type="PANTHER" id="PTHR35936">
    <property type="entry name" value="MEMBRANE-BOUND LYTIC MUREIN TRANSGLYCOSYLASE F"/>
    <property type="match status" value="1"/>
</dbReference>
<protein>
    <submittedName>
        <fullName evidence="5">Transporter substrate-binding domain-containing protein</fullName>
    </submittedName>
</protein>
<comment type="caution">
    <text evidence="5">The sequence shown here is derived from an EMBL/GenBank/DDBJ whole genome shotgun (WGS) entry which is preliminary data.</text>
</comment>
<evidence type="ECO:0000313" key="5">
    <source>
        <dbReference type="EMBL" id="MFC6837594.1"/>
    </source>
</evidence>
<evidence type="ECO:0000256" key="1">
    <source>
        <dbReference type="ARBA" id="ARBA00022729"/>
    </source>
</evidence>
<reference evidence="5 6" key="1">
    <citation type="journal article" date="2019" name="Int. J. Syst. Evol. Microbiol.">
        <title>The Global Catalogue of Microorganisms (GCM) 10K type strain sequencing project: providing services to taxonomists for standard genome sequencing and annotation.</title>
        <authorList>
            <consortium name="The Broad Institute Genomics Platform"/>
            <consortium name="The Broad Institute Genome Sequencing Center for Infectious Disease"/>
            <person name="Wu L."/>
            <person name="Ma J."/>
        </authorList>
    </citation>
    <scope>NUCLEOTIDE SEQUENCE [LARGE SCALE GENOMIC DNA]</scope>
    <source>
        <strain evidence="5 6">PSRA2</strain>
    </source>
</reference>
<feature type="region of interest" description="Disordered" evidence="2">
    <location>
        <begin position="38"/>
        <end position="77"/>
    </location>
</feature>
<dbReference type="Pfam" id="PF00497">
    <property type="entry name" value="SBP_bac_3"/>
    <property type="match status" value="1"/>
</dbReference>
<dbReference type="EMBL" id="JBHSXM010000001">
    <property type="protein sequence ID" value="MFC6837594.1"/>
    <property type="molecule type" value="Genomic_DNA"/>
</dbReference>
<dbReference type="AlphaFoldDB" id="A0ABD5UFJ3"/>
<evidence type="ECO:0000313" key="6">
    <source>
        <dbReference type="Proteomes" id="UP001596406"/>
    </source>
</evidence>
<dbReference type="PANTHER" id="PTHR35936:SF17">
    <property type="entry name" value="ARGININE-BINDING EXTRACELLULAR PROTEIN ARTP"/>
    <property type="match status" value="1"/>
</dbReference>
<dbReference type="InterPro" id="IPR001320">
    <property type="entry name" value="Iontro_rcpt_C"/>
</dbReference>
<dbReference type="SMART" id="SM00062">
    <property type="entry name" value="PBPb"/>
    <property type="match status" value="1"/>
</dbReference>
<accession>A0ABD5UFJ3</accession>
<dbReference type="InterPro" id="IPR001638">
    <property type="entry name" value="Solute-binding_3/MltF_N"/>
</dbReference>
<dbReference type="SUPFAM" id="SSF53850">
    <property type="entry name" value="Periplasmic binding protein-like II"/>
    <property type="match status" value="1"/>
</dbReference>
<sequence length="293" mass="30740">MSHEKSLGRRAYLKAVGAGSAIALAGCLTDGGDGAGGDGNGSDNASGNGTGNETGNETADPVGEGGQIVAGTAPGFPPFEMEEGGDLVGFDVDLLEAVVGETDYELSGWETFEFGSLISALTNGRIDVIAAAMTINEEREEVIAFTDAYFEANQSILVASGSDFQPEELSDLGGHPIGAQKGTTGEGIIQSELIDAGDLEESNYNAYDNYVLAVTDLENGNIDAIVVDVPVAETFQQERDVEVAFEYETGEAYGFGVRQNDDQLREALNEGLAAVEENGTYEDISAEWFNTES</sequence>
<name>A0ABD5UFJ3_9EURY</name>
<keyword evidence="1" id="KW-0732">Signal</keyword>
<dbReference type="SMART" id="SM00079">
    <property type="entry name" value="PBPe"/>
    <property type="match status" value="1"/>
</dbReference>
<dbReference type="PROSITE" id="PS51257">
    <property type="entry name" value="PROKAR_LIPOPROTEIN"/>
    <property type="match status" value="1"/>
</dbReference>
<feature type="domain" description="Ionotropic glutamate receptor C-terminal" evidence="4">
    <location>
        <begin position="67"/>
        <end position="291"/>
    </location>
</feature>
<gene>
    <name evidence="5" type="ORF">ACFQHK_13940</name>
</gene>
<feature type="compositionally biased region" description="Low complexity" evidence="2">
    <location>
        <begin position="41"/>
        <end position="58"/>
    </location>
</feature>
<evidence type="ECO:0000259" key="3">
    <source>
        <dbReference type="SMART" id="SM00062"/>
    </source>
</evidence>
<keyword evidence="6" id="KW-1185">Reference proteome</keyword>
<dbReference type="Gene3D" id="3.40.190.10">
    <property type="entry name" value="Periplasmic binding protein-like II"/>
    <property type="match status" value="2"/>
</dbReference>
<evidence type="ECO:0000256" key="2">
    <source>
        <dbReference type="SAM" id="MobiDB-lite"/>
    </source>
</evidence>
<feature type="domain" description="Solute-binding protein family 3/N-terminal" evidence="3">
    <location>
        <begin position="67"/>
        <end position="292"/>
    </location>
</feature>
<organism evidence="5 6">
    <name type="scientific">Halomarina ordinaria</name>
    <dbReference type="NCBI Taxonomy" id="3033939"/>
    <lineage>
        <taxon>Archaea</taxon>
        <taxon>Methanobacteriati</taxon>
        <taxon>Methanobacteriota</taxon>
        <taxon>Stenosarchaea group</taxon>
        <taxon>Halobacteria</taxon>
        <taxon>Halobacteriales</taxon>
        <taxon>Natronomonadaceae</taxon>
        <taxon>Halomarina</taxon>
    </lineage>
</organism>
<dbReference type="Proteomes" id="UP001596406">
    <property type="component" value="Unassembled WGS sequence"/>
</dbReference>
<evidence type="ECO:0000259" key="4">
    <source>
        <dbReference type="SMART" id="SM00079"/>
    </source>
</evidence>